<reference evidence="1" key="1">
    <citation type="submission" date="2014-11" db="EMBL/GenBank/DDBJ databases">
        <authorList>
            <person name="Amaro Gonzalez C."/>
        </authorList>
    </citation>
    <scope>NUCLEOTIDE SEQUENCE</scope>
</reference>
<sequence length="49" mass="5595">MKGTLSSDLQLRPVGMNWTLVRGFDSRHYVVQSPPSPRSFRNRGSFSLE</sequence>
<dbReference type="AlphaFoldDB" id="A0A0E9QJI6"/>
<organism evidence="1">
    <name type="scientific">Anguilla anguilla</name>
    <name type="common">European freshwater eel</name>
    <name type="synonym">Muraena anguilla</name>
    <dbReference type="NCBI Taxonomy" id="7936"/>
    <lineage>
        <taxon>Eukaryota</taxon>
        <taxon>Metazoa</taxon>
        <taxon>Chordata</taxon>
        <taxon>Craniata</taxon>
        <taxon>Vertebrata</taxon>
        <taxon>Euteleostomi</taxon>
        <taxon>Actinopterygii</taxon>
        <taxon>Neopterygii</taxon>
        <taxon>Teleostei</taxon>
        <taxon>Anguilliformes</taxon>
        <taxon>Anguillidae</taxon>
        <taxon>Anguilla</taxon>
    </lineage>
</organism>
<reference evidence="1" key="2">
    <citation type="journal article" date="2015" name="Fish Shellfish Immunol.">
        <title>Early steps in the European eel (Anguilla anguilla)-Vibrio vulnificus interaction in the gills: Role of the RtxA13 toxin.</title>
        <authorList>
            <person name="Callol A."/>
            <person name="Pajuelo D."/>
            <person name="Ebbesson L."/>
            <person name="Teles M."/>
            <person name="MacKenzie S."/>
            <person name="Amaro C."/>
        </authorList>
    </citation>
    <scope>NUCLEOTIDE SEQUENCE</scope>
</reference>
<evidence type="ECO:0000313" key="1">
    <source>
        <dbReference type="EMBL" id="JAH16510.1"/>
    </source>
</evidence>
<dbReference type="EMBL" id="GBXM01092067">
    <property type="protein sequence ID" value="JAH16510.1"/>
    <property type="molecule type" value="Transcribed_RNA"/>
</dbReference>
<name>A0A0E9QJI6_ANGAN</name>
<proteinExistence type="predicted"/>
<accession>A0A0E9QJI6</accession>
<protein>
    <submittedName>
        <fullName evidence="1">Uncharacterized protein</fullName>
    </submittedName>
</protein>